<accession>A0ABQ5K582</accession>
<feature type="compositionally biased region" description="Low complexity" evidence="1">
    <location>
        <begin position="227"/>
        <end position="251"/>
    </location>
</feature>
<reference evidence="3" key="1">
    <citation type="submission" date="2022-03" db="EMBL/GenBank/DDBJ databases">
        <title>Draft genome sequence of Aduncisulcus paluster, a free-living microaerophilic Fornicata.</title>
        <authorList>
            <person name="Yuyama I."/>
            <person name="Kume K."/>
            <person name="Tamura T."/>
            <person name="Inagaki Y."/>
            <person name="Hashimoto T."/>
        </authorList>
    </citation>
    <scope>NUCLEOTIDE SEQUENCE</scope>
    <source>
        <strain evidence="3">NY0171</strain>
    </source>
</reference>
<feature type="compositionally biased region" description="Low complexity" evidence="1">
    <location>
        <begin position="188"/>
        <end position="202"/>
    </location>
</feature>
<evidence type="ECO:0000313" key="4">
    <source>
        <dbReference type="Proteomes" id="UP001057375"/>
    </source>
</evidence>
<feature type="compositionally biased region" description="Pro residues" evidence="1">
    <location>
        <begin position="398"/>
        <end position="412"/>
    </location>
</feature>
<feature type="non-terminal residue" evidence="3">
    <location>
        <position position="430"/>
    </location>
</feature>
<feature type="region of interest" description="Disordered" evidence="1">
    <location>
        <begin position="186"/>
        <end position="343"/>
    </location>
</feature>
<dbReference type="SUPFAM" id="SSF55277">
    <property type="entry name" value="GYF domain"/>
    <property type="match status" value="1"/>
</dbReference>
<dbReference type="SMART" id="SM00444">
    <property type="entry name" value="GYF"/>
    <property type="match status" value="1"/>
</dbReference>
<dbReference type="Pfam" id="PF02213">
    <property type="entry name" value="GYF"/>
    <property type="match status" value="1"/>
</dbReference>
<keyword evidence="4" id="KW-1185">Reference proteome</keyword>
<dbReference type="Gene3D" id="3.30.1490.40">
    <property type="match status" value="1"/>
</dbReference>
<evidence type="ECO:0000259" key="2">
    <source>
        <dbReference type="PROSITE" id="PS50829"/>
    </source>
</evidence>
<sequence>MSSSPKYTPKQLLGLYKEYPLPEDMKKVFHDDLMSEKPVKPMSFTAINMSEAIVTQPIKGKKDRRGDERFSVLYSDPKRMRSSQKYIPQHQQRAKREANIQWEYIDTSGKIQGPYNNARMAGWFKRSLFKQSLLVKQVQEKDFFPLSLRFPGVVPFALPIPPPPETPSLPPGMEMADALHEPIEHLHSSSQQLSSSSSAHQLPQFPISGHQVGASFPSSGSILPPFSTSDSAHSSLPSSSNSSPPKMSSESAGFGTLSLPPLPEGWPSPTPMQTTTTQEQPQTLDHPSSHQASEPLAAPSLPPTTQSQPQQSAQPPHPSMHGSVPQGSGMAGQSGYPSLPHLPHSAPFPFPMLPSLDGHPPNPQQQHAFFQQYMHHMMQYGLQPMTPEQMAQVQAPMMPMPSMPSSEQPPLPSSEQHHAQPPEETAQTTQ</sequence>
<feature type="compositionally biased region" description="Low complexity" evidence="1">
    <location>
        <begin position="292"/>
        <end position="314"/>
    </location>
</feature>
<dbReference type="Proteomes" id="UP001057375">
    <property type="component" value="Unassembled WGS sequence"/>
</dbReference>
<dbReference type="PROSITE" id="PS50829">
    <property type="entry name" value="GYF"/>
    <property type="match status" value="1"/>
</dbReference>
<evidence type="ECO:0000313" key="3">
    <source>
        <dbReference type="EMBL" id="GKT27753.1"/>
    </source>
</evidence>
<name>A0ABQ5K582_9EUKA</name>
<feature type="compositionally biased region" description="Low complexity" evidence="1">
    <location>
        <begin position="271"/>
        <end position="283"/>
    </location>
</feature>
<proteinExistence type="predicted"/>
<feature type="region of interest" description="Disordered" evidence="1">
    <location>
        <begin position="397"/>
        <end position="430"/>
    </location>
</feature>
<protein>
    <recommendedName>
        <fullName evidence="2">GYF domain-containing protein</fullName>
    </recommendedName>
</protein>
<dbReference type="EMBL" id="BQXS01000046">
    <property type="protein sequence ID" value="GKT27753.1"/>
    <property type="molecule type" value="Genomic_DNA"/>
</dbReference>
<gene>
    <name evidence="3" type="ORF">ADUPG1_000157</name>
</gene>
<evidence type="ECO:0000256" key="1">
    <source>
        <dbReference type="SAM" id="MobiDB-lite"/>
    </source>
</evidence>
<dbReference type="InterPro" id="IPR035445">
    <property type="entry name" value="GYF-like_dom_sf"/>
</dbReference>
<comment type="caution">
    <text evidence="3">The sequence shown here is derived from an EMBL/GenBank/DDBJ whole genome shotgun (WGS) entry which is preliminary data.</text>
</comment>
<feature type="domain" description="GYF" evidence="2">
    <location>
        <begin position="99"/>
        <end position="147"/>
    </location>
</feature>
<dbReference type="InterPro" id="IPR003169">
    <property type="entry name" value="GYF"/>
</dbReference>
<organism evidence="3 4">
    <name type="scientific">Aduncisulcus paluster</name>
    <dbReference type="NCBI Taxonomy" id="2918883"/>
    <lineage>
        <taxon>Eukaryota</taxon>
        <taxon>Metamonada</taxon>
        <taxon>Carpediemonas-like organisms</taxon>
        <taxon>Aduncisulcus</taxon>
    </lineage>
</organism>
<feature type="compositionally biased region" description="Pro residues" evidence="1">
    <location>
        <begin position="260"/>
        <end position="270"/>
    </location>
</feature>